<keyword evidence="5" id="KW-1185">Reference proteome</keyword>
<dbReference type="AlphaFoldDB" id="A0A8C9NLK6"/>
<evidence type="ECO:0000256" key="2">
    <source>
        <dbReference type="ARBA" id="ARBA00022553"/>
    </source>
</evidence>
<dbReference type="SUPFAM" id="SSF52540">
    <property type="entry name" value="P-loop containing nucleoside triphosphate hydrolases"/>
    <property type="match status" value="1"/>
</dbReference>
<dbReference type="PROSITE" id="PS51421">
    <property type="entry name" value="RAS"/>
    <property type="match status" value="1"/>
</dbReference>
<keyword evidence="3" id="KW-0547">Nucleotide-binding</keyword>
<dbReference type="GeneTree" id="ENSGT00940000160613"/>
<keyword evidence="2" id="KW-0597">Phosphoprotein</keyword>
<dbReference type="GO" id="GO:0003924">
    <property type="term" value="F:GTPase activity"/>
    <property type="evidence" value="ECO:0007669"/>
    <property type="project" value="InterPro"/>
</dbReference>
<evidence type="ECO:0000256" key="1">
    <source>
        <dbReference type="ARBA" id="ARBA00008846"/>
    </source>
</evidence>
<gene>
    <name evidence="4" type="primary">REM1</name>
</gene>
<dbReference type="Ensembl" id="ENSSCAT00000022188.1">
    <property type="protein sequence ID" value="ENSSCAP00000019868.1"/>
    <property type="gene ID" value="ENSSCAG00000014339.1"/>
</dbReference>
<organism evidence="4 5">
    <name type="scientific">Serinus canaria</name>
    <name type="common">Island canary</name>
    <name type="synonym">Fringilla canaria</name>
    <dbReference type="NCBI Taxonomy" id="9135"/>
    <lineage>
        <taxon>Eukaryota</taxon>
        <taxon>Metazoa</taxon>
        <taxon>Chordata</taxon>
        <taxon>Craniata</taxon>
        <taxon>Vertebrata</taxon>
        <taxon>Euteleostomi</taxon>
        <taxon>Archelosauria</taxon>
        <taxon>Archosauria</taxon>
        <taxon>Dinosauria</taxon>
        <taxon>Saurischia</taxon>
        <taxon>Theropoda</taxon>
        <taxon>Coelurosauria</taxon>
        <taxon>Aves</taxon>
        <taxon>Neognathae</taxon>
        <taxon>Neoaves</taxon>
        <taxon>Telluraves</taxon>
        <taxon>Australaves</taxon>
        <taxon>Passeriformes</taxon>
        <taxon>Passeroidea</taxon>
        <taxon>Fringillidae</taxon>
        <taxon>Carduelinae</taxon>
        <taxon>Serinus</taxon>
    </lineage>
</organism>
<dbReference type="SMART" id="SM00174">
    <property type="entry name" value="RHO"/>
    <property type="match status" value="1"/>
</dbReference>
<dbReference type="SMART" id="SM00175">
    <property type="entry name" value="RAB"/>
    <property type="match status" value="1"/>
</dbReference>
<dbReference type="SMART" id="SM00173">
    <property type="entry name" value="RAS"/>
    <property type="match status" value="1"/>
</dbReference>
<sequence length="250" mass="28070">MASFLPGVSQLLPPGCTKGLFFMKISPCWADTHPTEQQWCGCQRGLHLLHQDLGFIWKTGMDVAMEAQAEGGEKPGTCQEGGGEWLRDRLDEESQRRSHCLQIGNAYIIVYSVTDRDSFESASELRIHLRRARQAEDIPIILVGNKTDLVRCREVSEEEGQACAAVFDCKFIETSAALQHNVDELFEGVVRQIRLRQGGRKSHLHPPPSQKHKESLASRARHFLDRLVARNSSKVALKVRSKSCHDLSVL</sequence>
<dbReference type="Gene3D" id="3.40.50.300">
    <property type="entry name" value="P-loop containing nucleotide triphosphate hydrolases"/>
    <property type="match status" value="1"/>
</dbReference>
<proteinExistence type="inferred from homology"/>
<dbReference type="InterPro" id="IPR001806">
    <property type="entry name" value="Small_GTPase"/>
</dbReference>
<evidence type="ECO:0000256" key="3">
    <source>
        <dbReference type="ARBA" id="ARBA00022741"/>
    </source>
</evidence>
<dbReference type="PRINTS" id="PR00449">
    <property type="entry name" value="RASTRNSFRMNG"/>
</dbReference>
<name>A0A8C9NLK6_SERCA</name>
<dbReference type="InterPro" id="IPR051641">
    <property type="entry name" value="RGK_GTP-binding_reg"/>
</dbReference>
<reference evidence="4" key="2">
    <citation type="submission" date="2025-09" db="UniProtKB">
        <authorList>
            <consortium name="Ensembl"/>
        </authorList>
    </citation>
    <scope>IDENTIFICATION</scope>
</reference>
<dbReference type="GO" id="GO:0005525">
    <property type="term" value="F:GTP binding"/>
    <property type="evidence" value="ECO:0007669"/>
    <property type="project" value="InterPro"/>
</dbReference>
<dbReference type="CDD" id="cd04148">
    <property type="entry name" value="RGK"/>
    <property type="match status" value="1"/>
</dbReference>
<dbReference type="PANTHER" id="PTHR45775">
    <property type="entry name" value="RAD, GEM/KIR FAMILY MEMBER 2, ISOFORM C"/>
    <property type="match status" value="1"/>
</dbReference>
<dbReference type="GO" id="GO:0005246">
    <property type="term" value="F:calcium channel regulator activity"/>
    <property type="evidence" value="ECO:0007669"/>
    <property type="project" value="TreeGrafter"/>
</dbReference>
<reference evidence="4" key="1">
    <citation type="submission" date="2025-08" db="UniProtKB">
        <authorList>
            <consortium name="Ensembl"/>
        </authorList>
    </citation>
    <scope>IDENTIFICATION</scope>
</reference>
<accession>A0A8C9NLK6</accession>
<dbReference type="InterPro" id="IPR027417">
    <property type="entry name" value="P-loop_NTPase"/>
</dbReference>
<dbReference type="Pfam" id="PF00071">
    <property type="entry name" value="Ras"/>
    <property type="match status" value="1"/>
</dbReference>
<comment type="similarity">
    <text evidence="1">Belongs to the small GTPase superfamily. RGK family.</text>
</comment>
<dbReference type="GO" id="GO:0005886">
    <property type="term" value="C:plasma membrane"/>
    <property type="evidence" value="ECO:0007669"/>
    <property type="project" value="TreeGrafter"/>
</dbReference>
<protein>
    <submittedName>
        <fullName evidence="4">RRAD and GEM like GTPase 1</fullName>
    </submittedName>
</protein>
<dbReference type="PROSITE" id="PS51419">
    <property type="entry name" value="RAB"/>
    <property type="match status" value="1"/>
</dbReference>
<evidence type="ECO:0000313" key="5">
    <source>
        <dbReference type="Proteomes" id="UP000694409"/>
    </source>
</evidence>
<dbReference type="PANTHER" id="PTHR45775:SF2">
    <property type="entry name" value="GTP-BINDING PROTEIN REM 1"/>
    <property type="match status" value="1"/>
</dbReference>
<evidence type="ECO:0000313" key="4">
    <source>
        <dbReference type="Ensembl" id="ENSSCAP00000019868.1"/>
    </source>
</evidence>
<dbReference type="Proteomes" id="UP000694409">
    <property type="component" value="Unassembled WGS sequence"/>
</dbReference>